<dbReference type="Gene3D" id="3.40.710.10">
    <property type="entry name" value="DD-peptidase/beta-lactamase superfamily"/>
    <property type="match status" value="2"/>
</dbReference>
<dbReference type="RefSeq" id="WP_010935498.1">
    <property type="nucleotide sequence ID" value="NZ_LSZF01000001.1"/>
</dbReference>
<name>A0A854NJX0_CORDP</name>
<dbReference type="PANTHER" id="PTHR30023:SF0">
    <property type="entry name" value="PENICILLIN-SENSITIVE CARBOXYPEPTIDASE A"/>
    <property type="match status" value="1"/>
</dbReference>
<dbReference type="GO" id="GO:0006508">
    <property type="term" value="P:proteolysis"/>
    <property type="evidence" value="ECO:0007669"/>
    <property type="project" value="InterPro"/>
</dbReference>
<proteinExistence type="inferred from homology"/>
<reference evidence="4" key="1">
    <citation type="submission" date="2016-02" db="EMBL/GenBank/DDBJ databases">
        <title>Genomic analyses of a collection of pathogenic Corynebacterium diphtheriae.</title>
        <authorList>
            <person name="Sangal V."/>
            <person name="Titov L."/>
        </authorList>
    </citation>
    <scope>NUCLEOTIDE SEQUENCE [LARGE SCALE GENOMIC DNA]</scope>
    <source>
        <strain evidence="4">1438</strain>
    </source>
</reference>
<dbReference type="InterPro" id="IPR000667">
    <property type="entry name" value="Peptidase_S13"/>
</dbReference>
<dbReference type="PRINTS" id="PR00922">
    <property type="entry name" value="DADACBPTASE3"/>
</dbReference>
<organism evidence="3 4">
    <name type="scientific">Corynebacterium diphtheriae bv. mitis</name>
    <dbReference type="NCBI Taxonomy" id="1806053"/>
    <lineage>
        <taxon>Bacteria</taxon>
        <taxon>Bacillati</taxon>
        <taxon>Actinomycetota</taxon>
        <taxon>Actinomycetes</taxon>
        <taxon>Mycobacteriales</taxon>
        <taxon>Corynebacteriaceae</taxon>
        <taxon>Corynebacterium</taxon>
    </lineage>
</organism>
<dbReference type="EMBL" id="LSZF01000001">
    <property type="protein sequence ID" value="OWM36100.1"/>
    <property type="molecule type" value="Genomic_DNA"/>
</dbReference>
<evidence type="ECO:0000313" key="3">
    <source>
        <dbReference type="EMBL" id="OWM36100.1"/>
    </source>
</evidence>
<dbReference type="GO" id="GO:0004185">
    <property type="term" value="F:serine-type carboxypeptidase activity"/>
    <property type="evidence" value="ECO:0007669"/>
    <property type="project" value="InterPro"/>
</dbReference>
<keyword evidence="3" id="KW-0645">Protease</keyword>
<evidence type="ECO:0000313" key="4">
    <source>
        <dbReference type="Proteomes" id="UP000197692"/>
    </source>
</evidence>
<comment type="caution">
    <text evidence="3">The sequence shown here is derived from an EMBL/GenBank/DDBJ whole genome shotgun (WGS) entry which is preliminary data.</text>
</comment>
<keyword evidence="3" id="KW-0121">Carboxypeptidase</keyword>
<dbReference type="GO" id="GO:0000270">
    <property type="term" value="P:peptidoglycan metabolic process"/>
    <property type="evidence" value="ECO:0007669"/>
    <property type="project" value="TreeGrafter"/>
</dbReference>
<dbReference type="SUPFAM" id="SSF56601">
    <property type="entry name" value="beta-lactamase/transpeptidase-like"/>
    <property type="match status" value="1"/>
</dbReference>
<protein>
    <submittedName>
        <fullName evidence="3">D-alanyl-D-alanine carboxypeptidase</fullName>
    </submittedName>
</protein>
<dbReference type="Pfam" id="PF02113">
    <property type="entry name" value="Peptidase_S13"/>
    <property type="match status" value="2"/>
</dbReference>
<sequence>MLDISSRLVAMNGTKWWAATIAATVVVAGTVTTGAVVQHKHALTHQAPYKPIEPARGITALTDKGTTNNEALRSTVGALAQDPRLAGFAGKIVDATTGEVILEKDADKPLTPASATKMLTATAALYELGPEHRITTEVIKQDDHTVVIKAAGDVWLTDERLDQLARKIKEQMPSVNTVLVDTSAWSGDKILGGWDPDDVNAGYVAPLEPIMLYGGRLGAKEGDVPRSHNPGLDVAAALAQRLGAGTKGYTDSATGEVVATTESEALEKRISQMMQHSDNVMAEAIGREIDATQPVQATLRILSEHGITIGASEVADNSGLSLHNRITPALLTQVATKAVTDPEVHSLILALPVAGGSGTLADRYAELDGRGWVRAKTGTLTGVSALVGVVPSTSGHIYSFGLISNGSEILEARAALDTIASALRDA</sequence>
<accession>A0A854NJX0</accession>
<dbReference type="InterPro" id="IPR012338">
    <property type="entry name" value="Beta-lactam/transpept-like"/>
</dbReference>
<dbReference type="PANTHER" id="PTHR30023">
    <property type="entry name" value="D-ALANYL-D-ALANINE CARBOXYPEPTIDASE"/>
    <property type="match status" value="1"/>
</dbReference>
<evidence type="ECO:0000256" key="2">
    <source>
        <dbReference type="ARBA" id="ARBA00022801"/>
    </source>
</evidence>
<comment type="similarity">
    <text evidence="1">Belongs to the peptidase S13 family.</text>
</comment>
<dbReference type="AlphaFoldDB" id="A0A854NJX0"/>
<keyword evidence="2" id="KW-0378">Hydrolase</keyword>
<gene>
    <name evidence="3" type="ORF">AY602_00215</name>
</gene>
<dbReference type="Proteomes" id="UP000197692">
    <property type="component" value="Unassembled WGS sequence"/>
</dbReference>
<dbReference type="NCBIfam" id="TIGR00666">
    <property type="entry name" value="PBP4"/>
    <property type="match status" value="1"/>
</dbReference>
<evidence type="ECO:0000256" key="1">
    <source>
        <dbReference type="ARBA" id="ARBA00006096"/>
    </source>
</evidence>